<dbReference type="InterPro" id="IPR036324">
    <property type="entry name" value="Mn/Fe_SOD_N_sf"/>
</dbReference>
<dbReference type="PROSITE" id="PS00088">
    <property type="entry name" value="SOD_MN"/>
    <property type="match status" value="1"/>
</dbReference>
<evidence type="ECO:0000256" key="6">
    <source>
        <dbReference type="RuleBase" id="RU000414"/>
    </source>
</evidence>
<organism evidence="9 10">
    <name type="scientific">Candidatus Iainarchaeum sp</name>
    <dbReference type="NCBI Taxonomy" id="3101447"/>
    <lineage>
        <taxon>Archaea</taxon>
        <taxon>Candidatus Iainarchaeota</taxon>
        <taxon>Candidatus Iainarchaeia</taxon>
        <taxon>Candidatus Iainarchaeales</taxon>
        <taxon>Candidatus Iainarchaeaceae</taxon>
        <taxon>Candidatus Iainarchaeum</taxon>
    </lineage>
</organism>
<dbReference type="SUPFAM" id="SSF54719">
    <property type="entry name" value="Fe,Mn superoxide dismutase (SOD), C-terminal domain"/>
    <property type="match status" value="1"/>
</dbReference>
<feature type="binding site" evidence="5">
    <location>
        <position position="86"/>
    </location>
    <ligand>
        <name>Mn(2+)</name>
        <dbReference type="ChEBI" id="CHEBI:29035"/>
    </ligand>
</feature>
<evidence type="ECO:0000256" key="4">
    <source>
        <dbReference type="ARBA" id="ARBA00023002"/>
    </source>
</evidence>
<evidence type="ECO:0000256" key="1">
    <source>
        <dbReference type="ARBA" id="ARBA00008714"/>
    </source>
</evidence>
<dbReference type="EMBL" id="JAAZKV010000030">
    <property type="protein sequence ID" value="NMA44862.1"/>
    <property type="molecule type" value="Genomic_DNA"/>
</dbReference>
<evidence type="ECO:0000259" key="8">
    <source>
        <dbReference type="Pfam" id="PF02777"/>
    </source>
</evidence>
<dbReference type="GO" id="GO:0004784">
    <property type="term" value="F:superoxide dismutase activity"/>
    <property type="evidence" value="ECO:0007669"/>
    <property type="project" value="UniProtKB-EC"/>
</dbReference>
<protein>
    <recommendedName>
        <fullName evidence="2 6">Superoxide dismutase</fullName>
        <ecNumber evidence="2 6">1.15.1.1</ecNumber>
    </recommendedName>
</protein>
<name>A0A7K4C0A3_9ARCH</name>
<dbReference type="PIRSF" id="PIRSF000349">
    <property type="entry name" value="SODismutase"/>
    <property type="match status" value="1"/>
</dbReference>
<dbReference type="EC" id="1.15.1.1" evidence="2 6"/>
<evidence type="ECO:0000313" key="9">
    <source>
        <dbReference type="EMBL" id="NMA44862.1"/>
    </source>
</evidence>
<dbReference type="InterPro" id="IPR050265">
    <property type="entry name" value="Fe/Mn_Superoxide_Dismutase"/>
</dbReference>
<dbReference type="SUPFAM" id="SSF46609">
    <property type="entry name" value="Fe,Mn superoxide dismutase (SOD), N-terminal domain"/>
    <property type="match status" value="1"/>
</dbReference>
<reference evidence="9 10" key="1">
    <citation type="journal article" date="2020" name="Biotechnol. Biofuels">
        <title>New insights from the biogas microbiome by comprehensive genome-resolved metagenomics of nearly 1600 species originating from multiple anaerobic digesters.</title>
        <authorList>
            <person name="Campanaro S."/>
            <person name="Treu L."/>
            <person name="Rodriguez-R L.M."/>
            <person name="Kovalovszki A."/>
            <person name="Ziels R.M."/>
            <person name="Maus I."/>
            <person name="Zhu X."/>
            <person name="Kougias P.G."/>
            <person name="Basile A."/>
            <person name="Luo G."/>
            <person name="Schluter A."/>
            <person name="Konstantinidis K.T."/>
            <person name="Angelidaki I."/>
        </authorList>
    </citation>
    <scope>NUCLEOTIDE SEQUENCE [LARGE SCALE GENOMIC DNA]</scope>
    <source>
        <strain evidence="9">AS22ysBPME_79</strain>
    </source>
</reference>
<comment type="similarity">
    <text evidence="1 6">Belongs to the iron/manganese superoxide dismutase family.</text>
</comment>
<dbReference type="InterPro" id="IPR019833">
    <property type="entry name" value="Mn/Fe_SOD_BS"/>
</dbReference>
<dbReference type="Pfam" id="PF00081">
    <property type="entry name" value="Sod_Fe_N"/>
    <property type="match status" value="1"/>
</dbReference>
<comment type="caution">
    <text evidence="9">The sequence shown here is derived from an EMBL/GenBank/DDBJ whole genome shotgun (WGS) entry which is preliminary data.</text>
</comment>
<dbReference type="Gene3D" id="3.55.40.20">
    <property type="entry name" value="Iron/manganese superoxide dismutase, C-terminal domain"/>
    <property type="match status" value="1"/>
</dbReference>
<dbReference type="AlphaFoldDB" id="A0A7K4C0A3"/>
<feature type="binding site" evidence="5">
    <location>
        <position position="175"/>
    </location>
    <ligand>
        <name>Mn(2+)</name>
        <dbReference type="ChEBI" id="CHEBI:29035"/>
    </ligand>
</feature>
<dbReference type="Gene3D" id="1.10.287.990">
    <property type="entry name" value="Fe,Mn superoxide dismutase (SOD) domain"/>
    <property type="match status" value="1"/>
</dbReference>
<dbReference type="Proteomes" id="UP000526302">
    <property type="component" value="Unassembled WGS sequence"/>
</dbReference>
<proteinExistence type="inferred from homology"/>
<evidence type="ECO:0000259" key="7">
    <source>
        <dbReference type="Pfam" id="PF00081"/>
    </source>
</evidence>
<feature type="domain" description="Manganese/iron superoxide dismutase N-terminal" evidence="7">
    <location>
        <begin position="18"/>
        <end position="93"/>
    </location>
</feature>
<comment type="function">
    <text evidence="6">Destroys radicals which are normally produced within the cells and which are toxic to biological systems.</text>
</comment>
<dbReference type="Pfam" id="PF02777">
    <property type="entry name" value="Sod_Fe_C"/>
    <property type="match status" value="1"/>
</dbReference>
<dbReference type="PANTHER" id="PTHR11404:SF6">
    <property type="entry name" value="SUPEROXIDE DISMUTASE [MN], MITOCHONDRIAL"/>
    <property type="match status" value="1"/>
</dbReference>
<gene>
    <name evidence="9" type="ORF">GX950_03575</name>
</gene>
<dbReference type="InterPro" id="IPR019831">
    <property type="entry name" value="Mn/Fe_SOD_N"/>
</dbReference>
<dbReference type="PANTHER" id="PTHR11404">
    <property type="entry name" value="SUPEROXIDE DISMUTASE 2"/>
    <property type="match status" value="1"/>
</dbReference>
<keyword evidence="4 6" id="KW-0560">Oxidoreductase</keyword>
<evidence type="ECO:0000313" key="10">
    <source>
        <dbReference type="Proteomes" id="UP000526302"/>
    </source>
</evidence>
<evidence type="ECO:0000256" key="3">
    <source>
        <dbReference type="ARBA" id="ARBA00022723"/>
    </source>
</evidence>
<dbReference type="InterPro" id="IPR019832">
    <property type="entry name" value="Mn/Fe_SOD_C"/>
</dbReference>
<feature type="binding site" evidence="5">
    <location>
        <position position="171"/>
    </location>
    <ligand>
        <name>Mn(2+)</name>
        <dbReference type="ChEBI" id="CHEBI:29035"/>
    </ligand>
</feature>
<comment type="catalytic activity">
    <reaction evidence="6">
        <text>2 superoxide + 2 H(+) = H2O2 + O2</text>
        <dbReference type="Rhea" id="RHEA:20696"/>
        <dbReference type="ChEBI" id="CHEBI:15378"/>
        <dbReference type="ChEBI" id="CHEBI:15379"/>
        <dbReference type="ChEBI" id="CHEBI:16240"/>
        <dbReference type="ChEBI" id="CHEBI:18421"/>
        <dbReference type="EC" id="1.15.1.1"/>
    </reaction>
</comment>
<feature type="binding site" evidence="5">
    <location>
        <position position="32"/>
    </location>
    <ligand>
        <name>Mn(2+)</name>
        <dbReference type="ChEBI" id="CHEBI:29035"/>
    </ligand>
</feature>
<evidence type="ECO:0000256" key="2">
    <source>
        <dbReference type="ARBA" id="ARBA00012682"/>
    </source>
</evidence>
<feature type="domain" description="Manganese/iron superoxide dismutase C-terminal" evidence="8">
    <location>
        <begin position="103"/>
        <end position="204"/>
    </location>
</feature>
<dbReference type="InterPro" id="IPR001189">
    <property type="entry name" value="Mn/Fe_SOD"/>
</dbReference>
<dbReference type="PRINTS" id="PR01703">
    <property type="entry name" value="MNSODISMTASE"/>
</dbReference>
<sequence length="207" mass="23984">MSGHVLKKRPYSDEEAKNILANVMSKETTEWHYYTHHKGYVEKRNEIEKKLLEEKTVLLEKANANYSEFGELKRRESFNANGAILHDIFWENLGGDGEINKATELKKKIETDFGSVEEWKKEFKAVALSAKNSGWAVLAIDTHSDGKLRNLLVDEHGVGAIWGAKPLIACDMFEHTYYHKDGPKKATYIDNFLNNLHWERIEKRYKN</sequence>
<evidence type="ECO:0000256" key="5">
    <source>
        <dbReference type="PIRSR" id="PIRSR000349-1"/>
    </source>
</evidence>
<dbReference type="InterPro" id="IPR036314">
    <property type="entry name" value="SOD_C_sf"/>
</dbReference>
<keyword evidence="3 5" id="KW-0479">Metal-binding</keyword>
<dbReference type="GO" id="GO:0046872">
    <property type="term" value="F:metal ion binding"/>
    <property type="evidence" value="ECO:0007669"/>
    <property type="project" value="UniProtKB-KW"/>
</dbReference>
<accession>A0A7K4C0A3</accession>